<dbReference type="AlphaFoldDB" id="A0A380THD7"/>
<gene>
    <name evidence="6" type="ORF">DF3PB_4980003</name>
</gene>
<evidence type="ECO:0000313" key="6">
    <source>
        <dbReference type="EMBL" id="SUS07726.1"/>
    </source>
</evidence>
<dbReference type="InterPro" id="IPR036737">
    <property type="entry name" value="OmpA-like_sf"/>
</dbReference>
<evidence type="ECO:0000259" key="5">
    <source>
        <dbReference type="PROSITE" id="PS51123"/>
    </source>
</evidence>
<evidence type="ECO:0000256" key="4">
    <source>
        <dbReference type="SAM" id="MobiDB-lite"/>
    </source>
</evidence>
<dbReference type="PROSITE" id="PS51123">
    <property type="entry name" value="OMPA_2"/>
    <property type="match status" value="1"/>
</dbReference>
<dbReference type="InterPro" id="IPR006665">
    <property type="entry name" value="OmpA-like"/>
</dbReference>
<dbReference type="InterPro" id="IPR006664">
    <property type="entry name" value="OMP_bac"/>
</dbReference>
<protein>
    <submittedName>
        <fullName evidence="6">Putative OmpA/MotB domain protein</fullName>
    </submittedName>
</protein>
<keyword evidence="3" id="KW-0998">Cell outer membrane</keyword>
<dbReference type="SUPFAM" id="SSF103088">
    <property type="entry name" value="OmpA-like"/>
    <property type="match status" value="1"/>
</dbReference>
<organism evidence="6">
    <name type="scientific">metagenome</name>
    <dbReference type="NCBI Taxonomy" id="256318"/>
    <lineage>
        <taxon>unclassified sequences</taxon>
        <taxon>metagenomes</taxon>
    </lineage>
</organism>
<dbReference type="InterPro" id="IPR050330">
    <property type="entry name" value="Bact_OuterMem_StrucFunc"/>
</dbReference>
<dbReference type="EMBL" id="UIDG01000443">
    <property type="protein sequence ID" value="SUS07726.1"/>
    <property type="molecule type" value="Genomic_DNA"/>
</dbReference>
<evidence type="ECO:0000256" key="2">
    <source>
        <dbReference type="ARBA" id="ARBA00023136"/>
    </source>
</evidence>
<dbReference type="PANTHER" id="PTHR30329:SF21">
    <property type="entry name" value="LIPOPROTEIN YIAD-RELATED"/>
    <property type="match status" value="1"/>
</dbReference>
<comment type="subcellular location">
    <subcellularLocation>
        <location evidence="1">Cell outer membrane</location>
    </subcellularLocation>
</comment>
<dbReference type="PRINTS" id="PR01021">
    <property type="entry name" value="OMPADOMAIN"/>
</dbReference>
<dbReference type="PANTHER" id="PTHR30329">
    <property type="entry name" value="STATOR ELEMENT OF FLAGELLAR MOTOR COMPLEX"/>
    <property type="match status" value="1"/>
</dbReference>
<dbReference type="CDD" id="cd07185">
    <property type="entry name" value="OmpA_C-like"/>
    <property type="match status" value="1"/>
</dbReference>
<dbReference type="Pfam" id="PF00691">
    <property type="entry name" value="OmpA"/>
    <property type="match status" value="1"/>
</dbReference>
<reference evidence="6" key="1">
    <citation type="submission" date="2018-07" db="EMBL/GenBank/DDBJ databases">
        <authorList>
            <person name="Quirk P.G."/>
            <person name="Krulwich T.A."/>
        </authorList>
    </citation>
    <scope>NUCLEOTIDE SEQUENCE</scope>
</reference>
<keyword evidence="2" id="KW-0472">Membrane</keyword>
<proteinExistence type="predicted"/>
<evidence type="ECO:0000256" key="1">
    <source>
        <dbReference type="ARBA" id="ARBA00004442"/>
    </source>
</evidence>
<name>A0A380THD7_9ZZZZ</name>
<feature type="domain" description="OmpA-like" evidence="5">
    <location>
        <begin position="296"/>
        <end position="412"/>
    </location>
</feature>
<accession>A0A380THD7</accession>
<dbReference type="GO" id="GO:0009279">
    <property type="term" value="C:cell outer membrane"/>
    <property type="evidence" value="ECO:0007669"/>
    <property type="project" value="UniProtKB-SubCell"/>
</dbReference>
<feature type="region of interest" description="Disordered" evidence="4">
    <location>
        <begin position="384"/>
        <end position="412"/>
    </location>
</feature>
<dbReference type="Gene3D" id="3.40.1520.20">
    <property type="match status" value="1"/>
</dbReference>
<dbReference type="Gene3D" id="3.30.1330.60">
    <property type="entry name" value="OmpA-like domain"/>
    <property type="match status" value="1"/>
</dbReference>
<evidence type="ECO:0000256" key="3">
    <source>
        <dbReference type="ARBA" id="ARBA00023237"/>
    </source>
</evidence>
<sequence length="412" mass="43149">MMGKLTILLFAVLTIGAYGWITVYPNAREVQDQLQASVNAALSRPGMEWSAAEVDGQTAIVSGQAPSLAARDEALNLVLTAAGDGGPIMGGVVEVVDRTTVAGLQPRTRERSPAAAEPVVPKGTELERSAVPAIRTPFIWRVSSSGSVAVLAGSVPNEAARAALLQQARQLFTVVDDAMTIAADPPAGDWQAAAQLALAQLSQLERGTAELADSRLSIQGDAADAGAMAAIEAALSKLPAGYHGTQQLTYKKAAVAEPAPVPPQKPALESAPPPVVQAMARAPVPKPGAAAAECEQQIVGAMGKATIRFAMQSAEIEKASLAQLDRVAKVLKRCDDVRVLIGGHTDAKGREAYNRSLSLDRARSVRDYLAGAGVPRERMQVAGYGSSRPIATNETEDGRNRNRRITFEASEP</sequence>